<dbReference type="Proteomes" id="UP000029887">
    <property type="component" value="Segment"/>
</dbReference>
<proteinExistence type="predicted"/>
<evidence type="ECO:0000313" key="2">
    <source>
        <dbReference type="Proteomes" id="UP000029887"/>
    </source>
</evidence>
<gene>
    <name evidence="1" type="ORF">PBI_VOHMINGHAZI_47</name>
</gene>
<protein>
    <submittedName>
        <fullName evidence="1">Uncharacterized protein</fullName>
    </submittedName>
</protein>
<sequence length="112" mass="12294">MSDRIRVLIAEPIDNALPLDVQGVGLRRKAIELMSEIADVNENTVRYEAATDTATLDLGGDVGSLTLWQHNLIGVLFRADGKAHKGVVGPVIHADRESRRYSSARVERNPYA</sequence>
<reference evidence="1 2" key="1">
    <citation type="submission" date="2014-08" db="EMBL/GenBank/DDBJ databases">
        <authorList>
            <person name="Baker A.R."/>
            <person name="Burr A.R."/>
            <person name="Dasin A.T."/>
            <person name="Garcia J.E."/>
            <person name="Guerrero B.J."/>
            <person name="Jones M.I."/>
            <person name="Kim J.T."/>
            <person name="Rockwood T.C."/>
            <person name="Shen A.C.Y."/>
            <person name="Stoddart K.E."/>
            <person name="Truong Q.M."/>
            <person name="Villegas R.L."/>
            <person name="Walker J.M."/>
            <person name="Bhuiyan S."/>
            <person name="Benjamin R.C."/>
            <person name="Hughes L.E."/>
            <person name="Hale R.H."/>
            <person name="Visi D.H."/>
            <person name="Allen M.S."/>
            <person name="Anders K.R."/>
            <person name="Braun M.A."/>
            <person name="Delesalle V.A."/>
            <person name="Ware V.C."/>
            <person name="Bradley K.W."/>
            <person name="Barker L.P."/>
            <person name="Asai D.J."/>
            <person name="Bowman C.A."/>
            <person name="Russell D.A."/>
            <person name="Pope W.H."/>
            <person name="Jacobs-Sera D."/>
            <person name="Hendrix R.W."/>
            <person name="Hatfull G.F."/>
        </authorList>
    </citation>
    <scope>NUCLEOTIDE SEQUENCE [LARGE SCALE GENOMIC DNA]</scope>
</reference>
<dbReference type="EMBL" id="KM401838">
    <property type="protein sequence ID" value="AIS73620.1"/>
    <property type="molecule type" value="Genomic_DNA"/>
</dbReference>
<dbReference type="Pfam" id="PF17510">
    <property type="entry name" value="GP44"/>
    <property type="match status" value="1"/>
</dbReference>
<dbReference type="KEGG" id="vg:26795315"/>
<dbReference type="InterPro" id="IPR035252">
    <property type="entry name" value="Gp44"/>
</dbReference>
<dbReference type="OrthoDB" id="16520at10239"/>
<dbReference type="GeneID" id="26795315"/>
<name>A0A097BXF3_9CAUD</name>
<evidence type="ECO:0000313" key="1">
    <source>
        <dbReference type="EMBL" id="AIS73620.1"/>
    </source>
</evidence>
<organism evidence="1 2">
    <name type="scientific">Mycobacterium phage VohminGhazi</name>
    <dbReference type="NCBI Taxonomy" id="1542912"/>
    <lineage>
        <taxon>Viruses</taxon>
        <taxon>Duplodnaviria</taxon>
        <taxon>Heunggongvirae</taxon>
        <taxon>Uroviricota</taxon>
        <taxon>Caudoviricetes</taxon>
        <taxon>Gladiatorvirus</taxon>
        <taxon>Gladiatorvirus ericB</taxon>
    </lineage>
</organism>
<dbReference type="RefSeq" id="YP_009224169.1">
    <property type="nucleotide sequence ID" value="NC_029077.1"/>
</dbReference>
<accession>A0A097BXF3</accession>